<sequence>MDSRPLFGSHILAFLDLLEEMLFSFSIKFRNMQLPNMENITMYVKEGPLINVRKNKRPVMEGVPNAFSSYH</sequence>
<protein>
    <submittedName>
        <fullName evidence="1">Uncharacterized protein</fullName>
    </submittedName>
</protein>
<gene>
    <name evidence="1" type="ORF">QE152_g30747</name>
</gene>
<keyword evidence="2" id="KW-1185">Reference proteome</keyword>
<dbReference type="EMBL" id="JASPKY010000419">
    <property type="protein sequence ID" value="KAK9701217.1"/>
    <property type="molecule type" value="Genomic_DNA"/>
</dbReference>
<organism evidence="1 2">
    <name type="scientific">Popillia japonica</name>
    <name type="common">Japanese beetle</name>
    <dbReference type="NCBI Taxonomy" id="7064"/>
    <lineage>
        <taxon>Eukaryota</taxon>
        <taxon>Metazoa</taxon>
        <taxon>Ecdysozoa</taxon>
        <taxon>Arthropoda</taxon>
        <taxon>Hexapoda</taxon>
        <taxon>Insecta</taxon>
        <taxon>Pterygota</taxon>
        <taxon>Neoptera</taxon>
        <taxon>Endopterygota</taxon>
        <taxon>Coleoptera</taxon>
        <taxon>Polyphaga</taxon>
        <taxon>Scarabaeiformia</taxon>
        <taxon>Scarabaeidae</taxon>
        <taxon>Rutelinae</taxon>
        <taxon>Popillia</taxon>
    </lineage>
</organism>
<dbReference type="AlphaFoldDB" id="A0AAW1JDD6"/>
<dbReference type="Proteomes" id="UP001458880">
    <property type="component" value="Unassembled WGS sequence"/>
</dbReference>
<accession>A0AAW1JDD6</accession>
<evidence type="ECO:0000313" key="1">
    <source>
        <dbReference type="EMBL" id="KAK9701217.1"/>
    </source>
</evidence>
<proteinExistence type="predicted"/>
<comment type="caution">
    <text evidence="1">The sequence shown here is derived from an EMBL/GenBank/DDBJ whole genome shotgun (WGS) entry which is preliminary data.</text>
</comment>
<name>A0AAW1JDD6_POPJA</name>
<reference evidence="1 2" key="1">
    <citation type="journal article" date="2024" name="BMC Genomics">
        <title>De novo assembly and annotation of Popillia japonica's genome with initial clues to its potential as an invasive pest.</title>
        <authorList>
            <person name="Cucini C."/>
            <person name="Boschi S."/>
            <person name="Funari R."/>
            <person name="Cardaioli E."/>
            <person name="Iannotti N."/>
            <person name="Marturano G."/>
            <person name="Paoli F."/>
            <person name="Bruttini M."/>
            <person name="Carapelli A."/>
            <person name="Frati F."/>
            <person name="Nardi F."/>
        </authorList>
    </citation>
    <scope>NUCLEOTIDE SEQUENCE [LARGE SCALE GENOMIC DNA]</scope>
    <source>
        <strain evidence="1">DMR45628</strain>
    </source>
</reference>
<evidence type="ECO:0000313" key="2">
    <source>
        <dbReference type="Proteomes" id="UP001458880"/>
    </source>
</evidence>